<keyword evidence="4" id="KW-1185">Reference proteome</keyword>
<dbReference type="AlphaFoldDB" id="A0A1D3TR73"/>
<evidence type="ECO:0000256" key="1">
    <source>
        <dbReference type="SAM" id="SignalP"/>
    </source>
</evidence>
<sequence>MKKKSLVLLLLVITTGSLMGCAEKKTTSAPVVITAAEAKDMMDKNPGITILDVRTASEFQSGHIKGALLIPYDEINVKAESMLKDKSAPILVYCRSGRRSAIAAQALTDLGYSKVYDFGGIADWTYETVTE</sequence>
<dbReference type="RefSeq" id="WP_091231076.1">
    <property type="nucleotide sequence ID" value="NZ_FMKA01000003.1"/>
</dbReference>
<dbReference type="EMBL" id="FMKA01000003">
    <property type="protein sequence ID" value="SCP96154.1"/>
    <property type="molecule type" value="Genomic_DNA"/>
</dbReference>
<proteinExistence type="predicted"/>
<keyword evidence="3" id="KW-0808">Transferase</keyword>
<evidence type="ECO:0000313" key="3">
    <source>
        <dbReference type="EMBL" id="SCP96154.1"/>
    </source>
</evidence>
<dbReference type="InterPro" id="IPR050229">
    <property type="entry name" value="GlpE_sulfurtransferase"/>
</dbReference>
<dbReference type="PROSITE" id="PS51257">
    <property type="entry name" value="PROKAR_LIPOPROTEIN"/>
    <property type="match status" value="1"/>
</dbReference>
<dbReference type="PANTHER" id="PTHR43031:SF1">
    <property type="entry name" value="PYRIDINE NUCLEOTIDE-DISULPHIDE OXIDOREDUCTASE"/>
    <property type="match status" value="1"/>
</dbReference>
<organism evidence="3 4">
    <name type="scientific">Anaerobium acetethylicum</name>
    <dbReference type="NCBI Taxonomy" id="1619234"/>
    <lineage>
        <taxon>Bacteria</taxon>
        <taxon>Bacillati</taxon>
        <taxon>Bacillota</taxon>
        <taxon>Clostridia</taxon>
        <taxon>Lachnospirales</taxon>
        <taxon>Lachnospiraceae</taxon>
        <taxon>Anaerobium</taxon>
    </lineage>
</organism>
<gene>
    <name evidence="3" type="ORF">SAMN05421730_1003227</name>
</gene>
<dbReference type="OrthoDB" id="9800872at2"/>
<dbReference type="Proteomes" id="UP000199315">
    <property type="component" value="Unassembled WGS sequence"/>
</dbReference>
<feature type="chain" id="PRO_5038893938" evidence="1">
    <location>
        <begin position="20"/>
        <end position="131"/>
    </location>
</feature>
<name>A0A1D3TR73_9FIRM</name>
<dbReference type="InterPro" id="IPR036873">
    <property type="entry name" value="Rhodanese-like_dom_sf"/>
</dbReference>
<dbReference type="InterPro" id="IPR001763">
    <property type="entry name" value="Rhodanese-like_dom"/>
</dbReference>
<feature type="signal peptide" evidence="1">
    <location>
        <begin position="1"/>
        <end position="19"/>
    </location>
</feature>
<dbReference type="PROSITE" id="PS50206">
    <property type="entry name" value="RHODANESE_3"/>
    <property type="match status" value="1"/>
</dbReference>
<reference evidence="3 4" key="1">
    <citation type="submission" date="2016-09" db="EMBL/GenBank/DDBJ databases">
        <authorList>
            <person name="Capua I."/>
            <person name="De Benedictis P."/>
            <person name="Joannis T."/>
            <person name="Lombin L.H."/>
            <person name="Cattoli G."/>
        </authorList>
    </citation>
    <scope>NUCLEOTIDE SEQUENCE [LARGE SCALE GENOMIC DNA]</scope>
    <source>
        <strain evidence="3 4">GluBS11</strain>
    </source>
</reference>
<dbReference type="STRING" id="1619234.SAMN05421730_1003227"/>
<dbReference type="CDD" id="cd00158">
    <property type="entry name" value="RHOD"/>
    <property type="match status" value="1"/>
</dbReference>
<keyword evidence="1" id="KW-0732">Signal</keyword>
<accession>A0A1D3TR73</accession>
<evidence type="ECO:0000313" key="4">
    <source>
        <dbReference type="Proteomes" id="UP000199315"/>
    </source>
</evidence>
<feature type="domain" description="Rhodanese" evidence="2">
    <location>
        <begin position="44"/>
        <end position="130"/>
    </location>
</feature>
<dbReference type="SMART" id="SM00450">
    <property type="entry name" value="RHOD"/>
    <property type="match status" value="1"/>
</dbReference>
<dbReference type="SUPFAM" id="SSF52821">
    <property type="entry name" value="Rhodanese/Cell cycle control phosphatase"/>
    <property type="match status" value="1"/>
</dbReference>
<dbReference type="Gene3D" id="3.40.250.10">
    <property type="entry name" value="Rhodanese-like domain"/>
    <property type="match status" value="1"/>
</dbReference>
<dbReference type="GO" id="GO:0016740">
    <property type="term" value="F:transferase activity"/>
    <property type="evidence" value="ECO:0007669"/>
    <property type="project" value="UniProtKB-KW"/>
</dbReference>
<protein>
    <submittedName>
        <fullName evidence="3">Rhodanese-related sulfurtransferase</fullName>
    </submittedName>
</protein>
<dbReference type="PANTHER" id="PTHR43031">
    <property type="entry name" value="FAD-DEPENDENT OXIDOREDUCTASE"/>
    <property type="match status" value="1"/>
</dbReference>
<evidence type="ECO:0000259" key="2">
    <source>
        <dbReference type="PROSITE" id="PS50206"/>
    </source>
</evidence>
<dbReference type="Pfam" id="PF00581">
    <property type="entry name" value="Rhodanese"/>
    <property type="match status" value="1"/>
</dbReference>